<name>F2EFU1_HORVV</name>
<dbReference type="AlphaFoldDB" id="F2EFU1"/>
<dbReference type="RefSeq" id="XP_044976159.1">
    <property type="nucleotide sequence ID" value="XM_045120224.1"/>
</dbReference>
<accession>F2EFU1</accession>
<dbReference type="EMBL" id="AK375018">
    <property type="protein sequence ID" value="BAK06213.1"/>
    <property type="molecule type" value="mRNA"/>
</dbReference>
<protein>
    <submittedName>
        <fullName evidence="1">Predicted protein</fullName>
    </submittedName>
</protein>
<sequence length="123" mass="13881">MEPAVRVELEGLGEDNCREGLCRRPSPHPLRPLLEAQFEREAMAGPDSWWIWRTRPRSGGICQRRRRPGRHPAGGIRRPQIRVSGEERACGQIGRGRASRREAGGVRCRCRCVLCSVLRTSPS</sequence>
<reference evidence="1" key="1">
    <citation type="journal article" date="2011" name="Plant Physiol.">
        <title>Comprehensive sequence analysis of 24,783 barley full-length cDNAs derived from 12 clone libraries.</title>
        <authorList>
            <person name="Matsumoto T."/>
            <person name="Tanaka T."/>
            <person name="Sakai H."/>
            <person name="Amano N."/>
            <person name="Kanamori H."/>
            <person name="Kurita K."/>
            <person name="Kikuta A."/>
            <person name="Kamiya K."/>
            <person name="Yamamoto M."/>
            <person name="Ikawa H."/>
            <person name="Fujii N."/>
            <person name="Hori K."/>
            <person name="Itoh T."/>
            <person name="Sato K."/>
        </authorList>
    </citation>
    <scope>NUCLEOTIDE SEQUENCE</scope>
    <source>
        <tissue evidence="1">Flower</tissue>
    </source>
</reference>
<dbReference type="GeneID" id="123443723"/>
<proteinExistence type="evidence at transcript level"/>
<evidence type="ECO:0000313" key="1">
    <source>
        <dbReference type="EMBL" id="BAK06213.1"/>
    </source>
</evidence>
<organism evidence="1">
    <name type="scientific">Hordeum vulgare subsp. vulgare</name>
    <name type="common">Domesticated barley</name>
    <dbReference type="NCBI Taxonomy" id="112509"/>
    <lineage>
        <taxon>Eukaryota</taxon>
        <taxon>Viridiplantae</taxon>
        <taxon>Streptophyta</taxon>
        <taxon>Embryophyta</taxon>
        <taxon>Tracheophyta</taxon>
        <taxon>Spermatophyta</taxon>
        <taxon>Magnoliopsida</taxon>
        <taxon>Liliopsida</taxon>
        <taxon>Poales</taxon>
        <taxon>Poaceae</taxon>
        <taxon>BOP clade</taxon>
        <taxon>Pooideae</taxon>
        <taxon>Triticodae</taxon>
        <taxon>Triticeae</taxon>
        <taxon>Hordeinae</taxon>
        <taxon>Hordeum</taxon>
    </lineage>
</organism>
<dbReference type="RefSeq" id="XP_044976160.1">
    <property type="nucleotide sequence ID" value="XM_045120225.1"/>
</dbReference>